<dbReference type="PANTHER" id="PTHR46590">
    <property type="entry name" value="PHOSPHATIDYLINOSITOL TRANSFER PROTEIN CSR1-RELATED"/>
    <property type="match status" value="1"/>
</dbReference>
<feature type="domain" description="CRAL-TRIO" evidence="1">
    <location>
        <begin position="109"/>
        <end position="269"/>
    </location>
</feature>
<evidence type="ECO:0000313" key="3">
    <source>
        <dbReference type="Proteomes" id="UP001479436"/>
    </source>
</evidence>
<dbReference type="SUPFAM" id="SSF46938">
    <property type="entry name" value="CRAL/TRIO N-terminal domain"/>
    <property type="match status" value="1"/>
</dbReference>
<dbReference type="SMART" id="SM00516">
    <property type="entry name" value="SEC14"/>
    <property type="match status" value="1"/>
</dbReference>
<dbReference type="PROSITE" id="PS50191">
    <property type="entry name" value="CRAL_TRIO"/>
    <property type="match status" value="1"/>
</dbReference>
<keyword evidence="3" id="KW-1185">Reference proteome</keyword>
<dbReference type="InterPro" id="IPR011074">
    <property type="entry name" value="CRAL/TRIO_N_dom"/>
</dbReference>
<reference evidence="2 3" key="1">
    <citation type="submission" date="2023-04" db="EMBL/GenBank/DDBJ databases">
        <title>Genome of Basidiobolus ranarum AG-B5.</title>
        <authorList>
            <person name="Stajich J.E."/>
            <person name="Carter-House D."/>
            <person name="Gryganskyi A."/>
        </authorList>
    </citation>
    <scope>NUCLEOTIDE SEQUENCE [LARGE SCALE GENOMIC DNA]</scope>
    <source>
        <strain evidence="2 3">AG-B5</strain>
    </source>
</reference>
<dbReference type="PANTHER" id="PTHR46590:SF1">
    <property type="entry name" value="PHOSPHATIDYLINOSITOL TRANSFER PROTEIN CSR1"/>
    <property type="match status" value="1"/>
</dbReference>
<name>A0ABR2W4K6_9FUNG</name>
<dbReference type="CDD" id="cd00170">
    <property type="entry name" value="SEC14"/>
    <property type="match status" value="1"/>
</dbReference>
<accession>A0ABR2W4K6</accession>
<comment type="caution">
    <text evidence="2">The sequence shown here is derived from an EMBL/GenBank/DDBJ whole genome shotgun (WGS) entry which is preliminary data.</text>
</comment>
<organism evidence="2 3">
    <name type="scientific">Basidiobolus ranarum</name>
    <dbReference type="NCBI Taxonomy" id="34480"/>
    <lineage>
        <taxon>Eukaryota</taxon>
        <taxon>Fungi</taxon>
        <taxon>Fungi incertae sedis</taxon>
        <taxon>Zoopagomycota</taxon>
        <taxon>Entomophthoromycotina</taxon>
        <taxon>Basidiobolomycetes</taxon>
        <taxon>Basidiobolales</taxon>
        <taxon>Basidiobolaceae</taxon>
        <taxon>Basidiobolus</taxon>
    </lineage>
</organism>
<dbReference type="Pfam" id="PF03765">
    <property type="entry name" value="CRAL_TRIO_N"/>
    <property type="match status" value="1"/>
</dbReference>
<proteinExistence type="predicted"/>
<dbReference type="InterPro" id="IPR036865">
    <property type="entry name" value="CRAL-TRIO_dom_sf"/>
</dbReference>
<dbReference type="Gene3D" id="3.40.525.10">
    <property type="entry name" value="CRAL-TRIO lipid binding domain"/>
    <property type="match status" value="1"/>
</dbReference>
<dbReference type="InterPro" id="IPR052432">
    <property type="entry name" value="PITP/CRAL-TRIO"/>
</dbReference>
<evidence type="ECO:0000259" key="1">
    <source>
        <dbReference type="PROSITE" id="PS50191"/>
    </source>
</evidence>
<dbReference type="SUPFAM" id="SSF52087">
    <property type="entry name" value="CRAL/TRIO domain"/>
    <property type="match status" value="1"/>
</dbReference>
<evidence type="ECO:0000313" key="2">
    <source>
        <dbReference type="EMBL" id="KAK9719735.1"/>
    </source>
</evidence>
<dbReference type="SMART" id="SM01100">
    <property type="entry name" value="CRAL_TRIO_N"/>
    <property type="match status" value="1"/>
</dbReference>
<protein>
    <recommendedName>
        <fullName evidence="1">CRAL-TRIO domain-containing protein</fullName>
    </recommendedName>
</protein>
<dbReference type="Pfam" id="PF00650">
    <property type="entry name" value="CRAL_TRIO"/>
    <property type="match status" value="1"/>
</dbReference>
<gene>
    <name evidence="2" type="ORF">K7432_004614</name>
</gene>
<dbReference type="InterPro" id="IPR036273">
    <property type="entry name" value="CRAL/TRIO_N_dom_sf"/>
</dbReference>
<dbReference type="EMBL" id="JASJQH010007038">
    <property type="protein sequence ID" value="KAK9719735.1"/>
    <property type="molecule type" value="Genomic_DNA"/>
</dbReference>
<dbReference type="Proteomes" id="UP001479436">
    <property type="component" value="Unassembled WGS sequence"/>
</dbReference>
<dbReference type="InterPro" id="IPR001251">
    <property type="entry name" value="CRAL-TRIO_dom"/>
</dbReference>
<sequence>MIHNEKETGSTKHLNLSEEKFTSLKLMWLEILPKLREHPSNDLSLNDGSGLGSVEKAFWQIILFDHPDNVMLRFLRARNFDVQKSSDMLLKALEWRLDEDVENIIEKGEASLNQKLLQDGLAHFRGRDSYGRPLCMAYVHNWYPKAQSLTEFKRFMIWTLETGRLLIDDEKDGKMSAIIDTSGFSMGKVDFAAAHFLVNCMEAYYPECLGNLYIVDAPWIFSGFWKMISPLLDPVIKSKIVFCKRKELCGHIDPEQIMDSLGGNDPYKYHYIPPTSEELKSTRTASSTEKQKAQQAFWKAAKTFAQITEAWANDPTAFEQERQEAAKQLKSVSHELQPFVRASTFYHRIGEIPEYK</sequence>